<evidence type="ECO:0000313" key="5">
    <source>
        <dbReference type="Proteomes" id="UP001634394"/>
    </source>
</evidence>
<dbReference type="SUPFAM" id="SSF54928">
    <property type="entry name" value="RNA-binding domain, RBD"/>
    <property type="match status" value="1"/>
</dbReference>
<dbReference type="GO" id="GO:0003723">
    <property type="term" value="F:RNA binding"/>
    <property type="evidence" value="ECO:0007669"/>
    <property type="project" value="UniProtKB-UniRule"/>
</dbReference>
<name>A0ABD3VUK1_SINWO</name>
<dbReference type="Proteomes" id="UP001634394">
    <property type="component" value="Unassembled WGS sequence"/>
</dbReference>
<comment type="caution">
    <text evidence="4">The sequence shown here is derived from an EMBL/GenBank/DDBJ whole genome shotgun (WGS) entry which is preliminary data.</text>
</comment>
<dbReference type="SMART" id="SM00360">
    <property type="entry name" value="RRM"/>
    <property type="match status" value="2"/>
</dbReference>
<dbReference type="Gene3D" id="3.30.70.330">
    <property type="match status" value="2"/>
</dbReference>
<protein>
    <recommendedName>
        <fullName evidence="3">RRM domain-containing protein</fullName>
    </recommendedName>
</protein>
<dbReference type="InterPro" id="IPR012677">
    <property type="entry name" value="Nucleotide-bd_a/b_plait_sf"/>
</dbReference>
<feature type="compositionally biased region" description="Acidic residues" evidence="2">
    <location>
        <begin position="305"/>
        <end position="326"/>
    </location>
</feature>
<dbReference type="InterPro" id="IPR035979">
    <property type="entry name" value="RBD_domain_sf"/>
</dbReference>
<dbReference type="CDD" id="cd12547">
    <property type="entry name" value="RRM1_2_PAR10"/>
    <property type="match status" value="1"/>
</dbReference>
<reference evidence="4 5" key="1">
    <citation type="submission" date="2024-11" db="EMBL/GenBank/DDBJ databases">
        <title>Chromosome-level genome assembly of the freshwater bivalve Anodonta woodiana.</title>
        <authorList>
            <person name="Chen X."/>
        </authorList>
    </citation>
    <scope>NUCLEOTIDE SEQUENCE [LARGE SCALE GENOMIC DNA]</scope>
    <source>
        <strain evidence="4">MN2024</strain>
        <tissue evidence="4">Gills</tissue>
    </source>
</reference>
<dbReference type="PROSITE" id="PS50102">
    <property type="entry name" value="RRM"/>
    <property type="match status" value="1"/>
</dbReference>
<feature type="domain" description="RRM" evidence="3">
    <location>
        <begin position="19"/>
        <end position="93"/>
    </location>
</feature>
<dbReference type="InterPro" id="IPR034464">
    <property type="entry name" value="PAR10_RRM1_2"/>
</dbReference>
<dbReference type="EMBL" id="JBJQND010000010">
    <property type="protein sequence ID" value="KAL3865277.1"/>
    <property type="molecule type" value="Genomic_DNA"/>
</dbReference>
<organism evidence="4 5">
    <name type="scientific">Sinanodonta woodiana</name>
    <name type="common">Chinese pond mussel</name>
    <name type="synonym">Anodonta woodiana</name>
    <dbReference type="NCBI Taxonomy" id="1069815"/>
    <lineage>
        <taxon>Eukaryota</taxon>
        <taxon>Metazoa</taxon>
        <taxon>Spiralia</taxon>
        <taxon>Lophotrochozoa</taxon>
        <taxon>Mollusca</taxon>
        <taxon>Bivalvia</taxon>
        <taxon>Autobranchia</taxon>
        <taxon>Heteroconchia</taxon>
        <taxon>Palaeoheterodonta</taxon>
        <taxon>Unionida</taxon>
        <taxon>Unionoidea</taxon>
        <taxon>Unionidae</taxon>
        <taxon>Unioninae</taxon>
        <taxon>Sinanodonta</taxon>
    </lineage>
</organism>
<dbReference type="Pfam" id="PF23085">
    <property type="entry name" value="RRM_PARP14_3"/>
    <property type="match status" value="2"/>
</dbReference>
<keyword evidence="5" id="KW-1185">Reference proteome</keyword>
<feature type="compositionally biased region" description="Acidic residues" evidence="2">
    <location>
        <begin position="347"/>
        <end position="360"/>
    </location>
</feature>
<feature type="region of interest" description="Disordered" evidence="2">
    <location>
        <begin position="258"/>
        <end position="386"/>
    </location>
</feature>
<accession>A0ABD3VUK1</accession>
<gene>
    <name evidence="4" type="ORF">ACJMK2_006890</name>
</gene>
<evidence type="ECO:0000259" key="3">
    <source>
        <dbReference type="PROSITE" id="PS50102"/>
    </source>
</evidence>
<sequence>MAEGGREGNMEVGDGGISNTVEVRGFSKKTSQELMEMYFENSLRSGGGDVEEVMISDEIAYITFKEAEVAQRVASQNNHQVDGHTLTVTLFHPKPCYQNRVLIQGPNNAITEELLSNFLERKRKAQVTEFLYGEEDGNVVVTFSDNIDIVQLGKIFKETSVEGIFLKVKPVEISNCILVQNLQPSSSHDAILYYFENKKRSGGGDVERVEMKTEERYCLIYFEDSSVIDRVLGQSHNMDGVDFEIHLHHECLGRRSSRRKSDLHLRMSSPGSKDNASLEDDNTDNQEKEMTSSSVSSNPEKESDFVEVQEWQENDDNASLEDDNTDNQEKEMTSSSVSSNPEKESDFVEVQEWQENDDNATLENENTDNQVKEKTSSSVSSNPEKESDFVEVQEWQENDGKNCTLPLWIKYKRAPDMKIIRCIKNIPCSWNFHLYWNFFTKTEPGKQMLHEILNKYNFSVSVFDEDEDLFIFEISEKIFEQASDVVDLIHVVLDSVHKFAQQFLYLDNILVDQRIQGDVLQEVKQRKELNIARLELMGEEDFAALYVICTEKDQALVLRVVTEIIHKVTKCFENHEETIQVDHKWQKVMKTFGYLQKLCEKYPNVTISDKTEAAILLKGPRDQLKPAADLFFELLGTASSEVQEEMFSPGCQFEIFTFPEMCGYIDNITMELSIVWMPNHQTKKIHLFFKKSEKIKGVDKFIKGCIKERLYPLAKDQTFFSTKMIRSLEELKKMHTGKMVFSSSDKGLLLTATDDIFESIDDAVQEIICKETVFPCQWDKFEVRFETEDHSLSKGYIIKEVSPITMQYIADNRDEKDSLIKRFKRINLKGMLESGLLKIYLQEDKMKEDYLSEVENKVITTLRSHIETPPAIQTKQLTQVVIENIQQVQELGHLECLRSNRVKIYICNSGRGVFVVGREVGKDVVESICRAYGETSKKNAVCCIPESVGVNTENAAESLKQFEKESVENTESETRVTLDRSTIQLLIDSDFVRKLCKQLPKVSIILLSSEVIFKGPHEVLSKAECYIEWHLKSKGYWHEVEQAASLIETSKRLNFEAYLKGKIPDVHVVFSDGKIIFIGKENMVNACEGELAIFYSTINRHCIALKSIFISYLKMHDVQNYIWEKFNSGHIECYWKVIQNGIEFIYSNVEHLSAAKSVLSGSAEAETASFKSVIDLQEFESSPDVKNLIHENKGRLYKEIQGNVLTYVGMPEVIVQIKKLHRRYNADRKNRPQGHSSVLLLSNILLAYVKKYLMKNIRKKFDVNVLELSDLSGIKITGAEDHVNNAVTEVKKILDQKQVFIYSLEISKMKTISRQIKEHVDTVEAENMTCVEIVSIPIKGKDTLTVSVGKALDVCLVYGSAPESVIMQIIPVNDSFYPVCLAATDIMKN</sequence>
<evidence type="ECO:0000313" key="4">
    <source>
        <dbReference type="EMBL" id="KAL3865277.1"/>
    </source>
</evidence>
<proteinExistence type="predicted"/>
<keyword evidence="1" id="KW-0694">RNA-binding</keyword>
<evidence type="ECO:0000256" key="2">
    <source>
        <dbReference type="SAM" id="MobiDB-lite"/>
    </source>
</evidence>
<feature type="non-terminal residue" evidence="4">
    <location>
        <position position="1389"/>
    </location>
</feature>
<dbReference type="InterPro" id="IPR000504">
    <property type="entry name" value="RRM_dom"/>
</dbReference>
<evidence type="ECO:0000256" key="1">
    <source>
        <dbReference type="PROSITE-ProRule" id="PRU00176"/>
    </source>
</evidence>